<dbReference type="EMBL" id="CAQQ02393477">
    <property type="status" value="NOT_ANNOTATED_CDS"/>
    <property type="molecule type" value="Genomic_DNA"/>
</dbReference>
<keyword evidence="3" id="KW-1185">Reference proteome</keyword>
<evidence type="ECO:0000313" key="3">
    <source>
        <dbReference type="Proteomes" id="UP000015102"/>
    </source>
</evidence>
<reference evidence="3" key="1">
    <citation type="submission" date="2013-02" db="EMBL/GenBank/DDBJ databases">
        <authorList>
            <person name="Hughes D."/>
        </authorList>
    </citation>
    <scope>NUCLEOTIDE SEQUENCE</scope>
    <source>
        <strain>Durham</strain>
        <strain evidence="3">NC isolate 2 -- Noor lab</strain>
    </source>
</reference>
<feature type="region of interest" description="Disordered" evidence="1">
    <location>
        <begin position="1"/>
        <end position="74"/>
    </location>
</feature>
<feature type="compositionally biased region" description="Polar residues" evidence="1">
    <location>
        <begin position="1"/>
        <end position="12"/>
    </location>
</feature>
<evidence type="ECO:0000256" key="1">
    <source>
        <dbReference type="SAM" id="MobiDB-lite"/>
    </source>
</evidence>
<sequence>MPRTKSSTIPRKNQTRKRKSTKTRPAIARRRQGEETPNGRTRKRKTTRTRPSTARRRQAEEAPNHNYNLRSTGPIAEIIPTEHSNERPRRFLPTITVTGPSRIIPNDFIHSSSEDDGNEIPRPNDILAAGDGPFNNSYIIEIHPENLYQDLHNELDIFVQSVYPGQPATIVVNLWGVAKRAAARGVAPFHRGGKVKKLSSFLEFYS</sequence>
<dbReference type="EnsemblMetazoa" id="MESCA006868-RA">
    <property type="protein sequence ID" value="MESCA006868-PA"/>
    <property type="gene ID" value="MESCA006868"/>
</dbReference>
<dbReference type="EMBL" id="CAQQ02393476">
    <property type="status" value="NOT_ANNOTATED_CDS"/>
    <property type="molecule type" value="Genomic_DNA"/>
</dbReference>
<accession>T1GT47</accession>
<protein>
    <submittedName>
        <fullName evidence="2">Uncharacterized protein</fullName>
    </submittedName>
</protein>
<proteinExistence type="predicted"/>
<organism evidence="2 3">
    <name type="scientific">Megaselia scalaris</name>
    <name type="common">Humpbacked fly</name>
    <name type="synonym">Phora scalaris</name>
    <dbReference type="NCBI Taxonomy" id="36166"/>
    <lineage>
        <taxon>Eukaryota</taxon>
        <taxon>Metazoa</taxon>
        <taxon>Ecdysozoa</taxon>
        <taxon>Arthropoda</taxon>
        <taxon>Hexapoda</taxon>
        <taxon>Insecta</taxon>
        <taxon>Pterygota</taxon>
        <taxon>Neoptera</taxon>
        <taxon>Endopterygota</taxon>
        <taxon>Diptera</taxon>
        <taxon>Brachycera</taxon>
        <taxon>Muscomorpha</taxon>
        <taxon>Platypezoidea</taxon>
        <taxon>Phoridae</taxon>
        <taxon>Megaseliini</taxon>
        <taxon>Megaselia</taxon>
    </lineage>
</organism>
<dbReference type="AlphaFoldDB" id="T1GT47"/>
<feature type="compositionally biased region" description="Basic residues" evidence="1">
    <location>
        <begin position="13"/>
        <end position="30"/>
    </location>
</feature>
<name>T1GT47_MEGSC</name>
<feature type="compositionally biased region" description="Basic residues" evidence="1">
    <location>
        <begin position="40"/>
        <end position="56"/>
    </location>
</feature>
<dbReference type="Proteomes" id="UP000015102">
    <property type="component" value="Unassembled WGS sequence"/>
</dbReference>
<dbReference type="HOGENOM" id="CLU_1333276_0_0_1"/>
<reference evidence="2" key="2">
    <citation type="submission" date="2015-06" db="UniProtKB">
        <authorList>
            <consortium name="EnsemblMetazoa"/>
        </authorList>
    </citation>
    <scope>IDENTIFICATION</scope>
</reference>
<evidence type="ECO:0000313" key="2">
    <source>
        <dbReference type="EnsemblMetazoa" id="MESCA006868-PA"/>
    </source>
</evidence>